<evidence type="ECO:0008006" key="10">
    <source>
        <dbReference type="Google" id="ProtNLM"/>
    </source>
</evidence>
<gene>
    <name evidence="8" type="ORF">CLV89_10966</name>
</gene>
<dbReference type="InterPro" id="IPR008930">
    <property type="entry name" value="Terpenoid_cyclase/PrenylTrfase"/>
</dbReference>
<dbReference type="SMART" id="SM01359">
    <property type="entry name" value="A2M_N_2"/>
    <property type="match status" value="1"/>
</dbReference>
<feature type="domain" description="Alpha-2-macroglobulin bait region" evidence="6">
    <location>
        <begin position="957"/>
        <end position="1101"/>
    </location>
</feature>
<name>A0A2T1ADH8_TRISK</name>
<evidence type="ECO:0000259" key="6">
    <source>
        <dbReference type="SMART" id="SM01359"/>
    </source>
</evidence>
<dbReference type="InterPro" id="IPR021868">
    <property type="entry name" value="Alpha_2_Macroglob_MG3"/>
</dbReference>
<dbReference type="InterPro" id="IPR041203">
    <property type="entry name" value="Bact_A2M_MG5"/>
</dbReference>
<dbReference type="GO" id="GO:0005576">
    <property type="term" value="C:extracellular region"/>
    <property type="evidence" value="ECO:0007669"/>
    <property type="project" value="InterPro"/>
</dbReference>
<dbReference type="SMART" id="SM01419">
    <property type="entry name" value="Thiol-ester_cl"/>
    <property type="match status" value="1"/>
</dbReference>
<dbReference type="PANTHER" id="PTHR40094:SF1">
    <property type="entry name" value="UBIQUITIN DOMAIN-CONTAINING PROTEIN"/>
    <property type="match status" value="1"/>
</dbReference>
<dbReference type="PIRSF" id="PIRSF038980">
    <property type="entry name" value="A2M_bac"/>
    <property type="match status" value="1"/>
</dbReference>
<dbReference type="InterPro" id="IPR000177">
    <property type="entry name" value="Apple"/>
</dbReference>
<dbReference type="RefSeq" id="WP_207796938.1">
    <property type="nucleotide sequence ID" value="NZ_PVUF01000009.1"/>
</dbReference>
<dbReference type="CDD" id="cd02891">
    <property type="entry name" value="A2M_like"/>
    <property type="match status" value="1"/>
</dbReference>
<evidence type="ECO:0000313" key="8">
    <source>
        <dbReference type="EMBL" id="PRZ46653.1"/>
    </source>
</evidence>
<keyword evidence="3" id="KW-0677">Repeat</keyword>
<dbReference type="Pfam" id="PF01835">
    <property type="entry name" value="MG2"/>
    <property type="match status" value="1"/>
</dbReference>
<dbReference type="SUPFAM" id="SSF48239">
    <property type="entry name" value="Terpenoid cyclases/Protein prenyltransferases"/>
    <property type="match status" value="1"/>
</dbReference>
<dbReference type="Pfam" id="PF07703">
    <property type="entry name" value="A2M_BRD"/>
    <property type="match status" value="1"/>
</dbReference>
<dbReference type="Gene3D" id="1.50.10.20">
    <property type="match status" value="1"/>
</dbReference>
<dbReference type="InterPro" id="IPR049120">
    <property type="entry name" value="A2M_bMG2"/>
</dbReference>
<organism evidence="8 9">
    <name type="scientific">Tritonibacter scottomollicae</name>
    <name type="common">Epibacterium scottomollicae</name>
    <dbReference type="NCBI Taxonomy" id="483013"/>
    <lineage>
        <taxon>Bacteria</taxon>
        <taxon>Pseudomonadati</taxon>
        <taxon>Pseudomonadota</taxon>
        <taxon>Alphaproteobacteria</taxon>
        <taxon>Rhodobacterales</taxon>
        <taxon>Paracoccaceae</taxon>
        <taxon>Tritonibacter</taxon>
    </lineage>
</organism>
<dbReference type="Gene3D" id="2.60.40.1930">
    <property type="match status" value="1"/>
</dbReference>
<evidence type="ECO:0000256" key="5">
    <source>
        <dbReference type="SAM" id="SignalP"/>
    </source>
</evidence>
<dbReference type="InterPro" id="IPR001599">
    <property type="entry name" value="Macroglobln_a2"/>
</dbReference>
<evidence type="ECO:0000256" key="2">
    <source>
        <dbReference type="ARBA" id="ARBA00022729"/>
    </source>
</evidence>
<dbReference type="Proteomes" id="UP000237718">
    <property type="component" value="Unassembled WGS sequence"/>
</dbReference>
<dbReference type="InterPro" id="IPR047565">
    <property type="entry name" value="Alpha-macroglob_thiol-ester_cl"/>
</dbReference>
<dbReference type="Pfam" id="PF17962">
    <property type="entry name" value="bMG6"/>
    <property type="match status" value="1"/>
</dbReference>
<dbReference type="Pfam" id="PF17972">
    <property type="entry name" value="bMG5"/>
    <property type="match status" value="1"/>
</dbReference>
<dbReference type="Gene3D" id="3.50.4.10">
    <property type="entry name" value="Hepatocyte Growth Factor"/>
    <property type="match status" value="1"/>
</dbReference>
<evidence type="ECO:0000256" key="3">
    <source>
        <dbReference type="ARBA" id="ARBA00022737"/>
    </source>
</evidence>
<evidence type="ECO:0000256" key="1">
    <source>
        <dbReference type="ARBA" id="ARBA00010556"/>
    </source>
</evidence>
<dbReference type="EMBL" id="PVUF01000009">
    <property type="protein sequence ID" value="PRZ46653.1"/>
    <property type="molecule type" value="Genomic_DNA"/>
</dbReference>
<dbReference type="GO" id="GO:0004866">
    <property type="term" value="F:endopeptidase inhibitor activity"/>
    <property type="evidence" value="ECO:0007669"/>
    <property type="project" value="InterPro"/>
</dbReference>
<evidence type="ECO:0000256" key="4">
    <source>
        <dbReference type="ARBA" id="ARBA00023157"/>
    </source>
</evidence>
<keyword evidence="4" id="KW-1015">Disulfide bond</keyword>
<dbReference type="GO" id="GO:0006508">
    <property type="term" value="P:proteolysis"/>
    <property type="evidence" value="ECO:0007669"/>
    <property type="project" value="InterPro"/>
</dbReference>
<keyword evidence="2 5" id="KW-0732">Signal</keyword>
<evidence type="ECO:0000259" key="7">
    <source>
        <dbReference type="SMART" id="SM01360"/>
    </source>
</evidence>
<dbReference type="InterPro" id="IPR041462">
    <property type="entry name" value="Bact_A2M_MG6"/>
</dbReference>
<sequence>MRRLLILFTFLFSHISVPAVQAQADDSGPLPAQRFVSQPDTDHFGADLQALFDTSLKSCQRACATQSACVGFVYNLKSDACFPKSALRDPSSFVGALTVRKLSVDEGLAARAAERASRLSLPGGVDIASARDLAVEIGTRYQLSGRDLDTLVEGAQQFFVGNNAEMAVRWMGEAVALSDAADLWVEYARYMRAMPTDGGSETRRNHAEAVAAALNGYLRADSPPMQATALTETALALEKLGRGRDMISVLRLAETIEPRKQIADILSPAVAKYGFRVSDTRVEADSADPRMCVVFSEELVKTGVTYGDYVKSEAEGLAVEAAGQELCLTGLSHGQHLRVTLRRGLPAANGETLIKDVDLSQYIRDRSPSVRFPGRAYVLARSDVIALPVETVNVDKLDLKLSRISDRNLLRSMQEDLFARPLNQWQSDSFDATLAEELWTGTAEVEQDLNRDMTTRLPLDDVLADQPVGIYALSAAVPGADPYDSPAAMQWFVLTDLGLSSMSGADGLHVQVQGLSDAKARTGVEVELISEANAVIARATSDATGYAHFAPGLTRGTGSAAPAMLLARAGEEDFAFLSLRDAAFDLSDRGVEGRPAPGPVDVFLTTDRGAYRAGETINVTALSRDPRAQAIEGLPLIAVLKRPDGVEYSRHISDGGNAGGHVFALPVGDSAPRGSWAVELYTDPKADPLARQTVLVEDFLPERIDFEQDIRDVASLRPGGQLVVDINARFLFGAPGAGLSVEGDVSLAPVRQLADWPGYRFGRYDAQTTRQTRYFGGDETDPKGQSVAIGDLPEVEAAGLPLEARLRTRLSDGSARPVERELTVPVQPATPVIGIKTQFADDVVAEGTEAGFELISLAPDLTPAPMQVQWVLNRVETRYQWYQLYGDWQWEPITRRTRVASGEAMLGGDPVAVTAPVDWGRYELVVERLDGDYVTAAQDFYAGWYVPASDAQTPDRLELSLDGESYTPGDTARLRIVPQAAGTALISVMGSELIHRQAVEVTAGENVIPLEVTSEWGSGAYVTASVVQPVASRQGRTPTRALGIAHAAVTQPGQELDVTIKTPEVTRPRQTVEATVTVAGAEAGEEVWLTLAAVDVGILNLTGFQSPDPVGYFHGQRRLGVELRDIYGRLIDPGNGALGRVRSGGDAGLGAQFQSPPPTQDLMSVFHGAVQVGNDGSVTLPIDLPDFNGTVRLMAVAWTDRSVGQAEADMIVRDPVVLTASLPRFLAPGDQSRIRLDITHADGPAGEIGLGAEVIGAGLQLGALPPSVTLTEQGRVLLELPVTAEAVGDPELRLSLTTPGGEVLDQTLRLPVRANDPEVSETRRFSLAGGDSFLFNADVFEGLRPGSARAVMSAGPLAKFDVPGLLSQLDGYPYGCTEQVTSKALPLLYLSSVAEAAGLGDGPKVDARINGAIRKVLTRQAANGAFGLWRAESGDLWLDAYASDFLSRARTKGYIVPDQAFARAMDNLRNRLNYAPDFDSGGEQVAYALLVLAREGAAAMGDLRYYADVKAEAFSTPMGAAQLGAALAAYGDQRRADKMFARAAQMIAGQGAEKPVWRVDYGTQLRDSAAVLALAVEAGSTAVNRDYLTARVSGGDGYRSTQEAAWSLMAAQALVDNPEDSGLRVNGQPVSGAFVEVMEGDSPADLSVTAASGRSTDITLTRIGVPIVPPAARGYGFALTREYYTLEGEPLDLTSVEVGTRLVTVLRVLPQEEIGARLMVNDPLPAGLEIDNPNLLRSGDLRDLDWLSLWEADHVEFRSDRFLAAVTSRGDDPITLAYMVRAVSPGEFHHPAASVEDMYRPAYRANTAAGRLQVE</sequence>
<feature type="chain" id="PRO_5015759276" description="PAN domain-containing protein" evidence="5">
    <location>
        <begin position="23"/>
        <end position="1815"/>
    </location>
</feature>
<dbReference type="Pfam" id="PF00207">
    <property type="entry name" value="A2M"/>
    <property type="match status" value="1"/>
</dbReference>
<dbReference type="Pfam" id="PF11974">
    <property type="entry name" value="bMG3"/>
    <property type="match status" value="1"/>
</dbReference>
<dbReference type="InterPro" id="IPR026284">
    <property type="entry name" value="A2MG_proteobact"/>
</dbReference>
<dbReference type="InterPro" id="IPR011625">
    <property type="entry name" value="A2M_N_BRD"/>
</dbReference>
<dbReference type="Pfam" id="PF17973">
    <property type="entry name" value="bMG10"/>
    <property type="match status" value="1"/>
</dbReference>
<reference evidence="8 9" key="1">
    <citation type="submission" date="2018-03" db="EMBL/GenBank/DDBJ databases">
        <title>Genomic Encyclopedia of Archaeal and Bacterial Type Strains, Phase II (KMG-II): from individual species to whole genera.</title>
        <authorList>
            <person name="Goeker M."/>
        </authorList>
    </citation>
    <scope>NUCLEOTIDE SEQUENCE [LARGE SCALE GENOMIC DNA]</scope>
    <source>
        <strain evidence="8 9">DSM 25328</strain>
    </source>
</reference>
<dbReference type="PANTHER" id="PTHR40094">
    <property type="entry name" value="ALPHA-2-MACROGLOBULIN HOMOLOG"/>
    <property type="match status" value="1"/>
</dbReference>
<dbReference type="InterPro" id="IPR002890">
    <property type="entry name" value="MG2"/>
</dbReference>
<comment type="similarity">
    <text evidence="1">Belongs to the protease inhibitor I39 (alpha-2-macroglobulin) family. Bacterial alpha-2-macroglobulin subfamily.</text>
</comment>
<dbReference type="InterPro" id="IPR051802">
    <property type="entry name" value="YfhM-like"/>
</dbReference>
<proteinExistence type="inferred from homology"/>
<comment type="caution">
    <text evidence="8">The sequence shown here is derived from an EMBL/GenBank/DDBJ whole genome shotgun (WGS) entry which is preliminary data.</text>
</comment>
<protein>
    <recommendedName>
        <fullName evidence="10">PAN domain-containing protein</fullName>
    </recommendedName>
</protein>
<dbReference type="InterPro" id="IPR041246">
    <property type="entry name" value="Bact_MG10"/>
</dbReference>
<dbReference type="CDD" id="cd01100">
    <property type="entry name" value="APPLE_Factor_XI_like"/>
    <property type="match status" value="1"/>
</dbReference>
<feature type="signal peptide" evidence="5">
    <location>
        <begin position="1"/>
        <end position="22"/>
    </location>
</feature>
<dbReference type="SMART" id="SM01360">
    <property type="entry name" value="A2M"/>
    <property type="match status" value="1"/>
</dbReference>
<dbReference type="Pfam" id="PF21142">
    <property type="entry name" value="A2M_bMG2"/>
    <property type="match status" value="1"/>
</dbReference>
<accession>A0A2T1ADH8</accession>
<evidence type="ECO:0000313" key="9">
    <source>
        <dbReference type="Proteomes" id="UP000237718"/>
    </source>
</evidence>
<feature type="domain" description="Alpha-2-macroglobulin" evidence="7">
    <location>
        <begin position="1164"/>
        <end position="1252"/>
    </location>
</feature>